<evidence type="ECO:0000313" key="6">
    <source>
        <dbReference type="EMBL" id="SCW23874.1"/>
    </source>
</evidence>
<organism evidence="6">
    <name type="scientific">Yamadaella caenomyce</name>
    <dbReference type="NCBI Taxonomy" id="259029"/>
    <lineage>
        <taxon>Eukaryota</taxon>
        <taxon>Rhodophyta</taxon>
        <taxon>Florideophyceae</taxon>
        <taxon>Nemaliophycidae</taxon>
        <taxon>Nemaliales</taxon>
        <taxon>Liagoraceae</taxon>
        <taxon>Yamadaella</taxon>
    </lineage>
</organism>
<evidence type="ECO:0000256" key="1">
    <source>
        <dbReference type="ARBA" id="ARBA00004474"/>
    </source>
</evidence>
<dbReference type="GO" id="GO:0009536">
    <property type="term" value="C:plastid"/>
    <property type="evidence" value="ECO:0007669"/>
    <property type="project" value="UniProtKB-SubCell"/>
</dbReference>
<name>A0A1G4NZ30_9FLOR</name>
<reference evidence="6" key="1">
    <citation type="submission" date="2016-10" db="EMBL/GenBank/DDBJ databases">
        <title>Chloroplast genomes as a tool to resolve red algal phylogenies: a case study in the Nemaliales.</title>
        <authorList>
            <person name="Costa J.F."/>
            <person name="Lin S.M."/>
            <person name="Macaya E.C."/>
            <person name="Fernandez-Garcia C."/>
            <person name="Verbruggen H."/>
        </authorList>
    </citation>
    <scope>NUCLEOTIDE SEQUENCE</scope>
    <source>
        <strain evidence="6">J.0255</strain>
    </source>
</reference>
<comment type="similarity">
    <text evidence="2">Belongs to the ycf33 family.</text>
</comment>
<sequence>MFQQDVFWENMRKFPGFLLSVFIGFFLTAAYPILRLSKDKKILAIILVSILTVTVLFYGLIRLMLGYE</sequence>
<dbReference type="EMBL" id="LT622875">
    <property type="protein sequence ID" value="SCW23874.1"/>
    <property type="molecule type" value="Genomic_DNA"/>
</dbReference>
<evidence type="ECO:0000256" key="4">
    <source>
        <dbReference type="ARBA" id="ARBA00022640"/>
    </source>
</evidence>
<evidence type="ECO:0000256" key="2">
    <source>
        <dbReference type="ARBA" id="ARBA00010985"/>
    </source>
</evidence>
<proteinExistence type="inferred from homology"/>
<reference evidence="6" key="2">
    <citation type="submission" date="2016-10" db="EMBL/GenBank/DDBJ databases">
        <authorList>
            <person name="de Groot N.N."/>
        </authorList>
    </citation>
    <scope>NUCLEOTIDE SEQUENCE</scope>
    <source>
        <strain evidence="6">J.0255</strain>
    </source>
</reference>
<keyword evidence="5" id="KW-0812">Transmembrane</keyword>
<keyword evidence="6" id="KW-0150">Chloroplast</keyword>
<feature type="transmembrane region" description="Helical" evidence="5">
    <location>
        <begin position="14"/>
        <end position="34"/>
    </location>
</feature>
<accession>A0A1G4NZ30</accession>
<evidence type="ECO:0000256" key="5">
    <source>
        <dbReference type="SAM" id="Phobius"/>
    </source>
</evidence>
<protein>
    <recommendedName>
        <fullName evidence="3">Uncharacterized protein ycf33</fullName>
    </recommendedName>
</protein>
<gene>
    <name evidence="6" type="primary">ycf33</name>
    <name evidence="6" type="ORF">J0255_201</name>
</gene>
<keyword evidence="5" id="KW-0472">Membrane</keyword>
<dbReference type="RefSeq" id="YP_009315419.1">
    <property type="nucleotide sequence ID" value="NC_031666.1"/>
</dbReference>
<geneLocation type="chloroplast" evidence="6"/>
<evidence type="ECO:0000256" key="3">
    <source>
        <dbReference type="ARBA" id="ARBA00021584"/>
    </source>
</evidence>
<feature type="transmembrane region" description="Helical" evidence="5">
    <location>
        <begin position="41"/>
        <end position="61"/>
    </location>
</feature>
<dbReference type="Pfam" id="PF05421">
    <property type="entry name" value="DUF751"/>
    <property type="match status" value="1"/>
</dbReference>
<dbReference type="GeneID" id="29998168"/>
<keyword evidence="4 6" id="KW-0934">Plastid</keyword>
<comment type="subcellular location">
    <subcellularLocation>
        <location evidence="1">Plastid</location>
    </subcellularLocation>
</comment>
<keyword evidence="5" id="KW-1133">Transmembrane helix</keyword>
<dbReference type="InterPro" id="IPR008470">
    <property type="entry name" value="Uncharacterised_Ycf33"/>
</dbReference>
<dbReference type="AlphaFoldDB" id="A0A1G4NZ30"/>